<keyword evidence="2" id="KW-1185">Reference proteome</keyword>
<organism evidence="1 2">
    <name type="scientific">Stanieria cyanosphaera (strain ATCC 29371 / PCC 7437)</name>
    <dbReference type="NCBI Taxonomy" id="111780"/>
    <lineage>
        <taxon>Bacteria</taxon>
        <taxon>Bacillati</taxon>
        <taxon>Cyanobacteriota</taxon>
        <taxon>Cyanophyceae</taxon>
        <taxon>Pleurocapsales</taxon>
        <taxon>Dermocarpellaceae</taxon>
        <taxon>Stanieria</taxon>
    </lineage>
</organism>
<evidence type="ECO:0008006" key="3">
    <source>
        <dbReference type="Google" id="ProtNLM"/>
    </source>
</evidence>
<dbReference type="PATRIC" id="fig|111780.3.peg.1752"/>
<reference evidence="2" key="1">
    <citation type="journal article" date="2013" name="Proc. Natl. Acad. Sci. U.S.A.">
        <title>Improving the coverage of the cyanobacterial phylum using diversity-driven genome sequencing.</title>
        <authorList>
            <person name="Shih P.M."/>
            <person name="Wu D."/>
            <person name="Latifi A."/>
            <person name="Axen S.D."/>
            <person name="Fewer D.P."/>
            <person name="Talla E."/>
            <person name="Calteau A."/>
            <person name="Cai F."/>
            <person name="Tandeau de Marsac N."/>
            <person name="Rippka R."/>
            <person name="Herdman M."/>
            <person name="Sivonen K."/>
            <person name="Coursin T."/>
            <person name="Laurent T."/>
            <person name="Goodwin L."/>
            <person name="Nolan M."/>
            <person name="Davenport K.W."/>
            <person name="Han C.S."/>
            <person name="Rubin E.M."/>
            <person name="Eisen J.A."/>
            <person name="Woyke T."/>
            <person name="Gugger M."/>
            <person name="Kerfeld C.A."/>
        </authorList>
    </citation>
    <scope>NUCLEOTIDE SEQUENCE [LARGE SCALE GENOMIC DNA]</scope>
    <source>
        <strain evidence="2">ATCC 29371 / PCC 7437</strain>
    </source>
</reference>
<dbReference type="InterPro" id="IPR010869">
    <property type="entry name" value="DUF1501"/>
</dbReference>
<sequence length="408" mass="44382">MINRRRFIETSTLLAAGMIFPVGWHSWVARGVAQNIPARKKLIVILLRGAVDGLNVVVPHQDPDYYEARPTIAIPYPGEPEGVLDLDGYFGLHPALADLMPLWKNKSLAFLNACGSPLETRSHFDAQDYLESGTPGQKSTSDGWMNRLLACLPKKSPIQALNVGNTTPRILMGSMPVATIAPGKGSTRPLAVDHTALGNAFKSLYAQSDTLSKTYQEGVEAREIILTQLNQEMMSASRGAPSANQFVDDAKKVAQLIAGDAKTQLAFMAIGGWDTHINQKEFLNQSLKSLSKGLATLVKGLDSVYQDTVIMVLSEFGRTVKENGNGGTDHGHGNAVWLLGGSLKGGKMYGEWTGLAESVLYQGRDLPVTTDFREAIATVLTQHLQLPKSQLTKIFPGYQTTETLNFWS</sequence>
<name>K9XU87_STAC7</name>
<dbReference type="Proteomes" id="UP000010473">
    <property type="component" value="Chromosome"/>
</dbReference>
<dbReference type="HOGENOM" id="CLU_032896_3_1_3"/>
<protein>
    <recommendedName>
        <fullName evidence="3">Twin-arginine translocation pathway signal</fullName>
    </recommendedName>
</protein>
<dbReference type="AlphaFoldDB" id="K9XU87"/>
<dbReference type="eggNOG" id="COG4102">
    <property type="taxonomic scope" value="Bacteria"/>
</dbReference>
<dbReference type="KEGG" id="scs:Sta7437_1680"/>
<gene>
    <name evidence="1" type="ordered locus">Sta7437_1680</name>
</gene>
<dbReference type="EMBL" id="CP003653">
    <property type="protein sequence ID" value="AFZ35242.1"/>
    <property type="molecule type" value="Genomic_DNA"/>
</dbReference>
<evidence type="ECO:0000313" key="2">
    <source>
        <dbReference type="Proteomes" id="UP000010473"/>
    </source>
</evidence>
<dbReference type="PANTHER" id="PTHR43737:SF1">
    <property type="entry name" value="DUF1501 DOMAIN-CONTAINING PROTEIN"/>
    <property type="match status" value="1"/>
</dbReference>
<dbReference type="Pfam" id="PF07394">
    <property type="entry name" value="DUF1501"/>
    <property type="match status" value="1"/>
</dbReference>
<proteinExistence type="predicted"/>
<evidence type="ECO:0000313" key="1">
    <source>
        <dbReference type="EMBL" id="AFZ35242.1"/>
    </source>
</evidence>
<dbReference type="PANTHER" id="PTHR43737">
    <property type="entry name" value="BLL7424 PROTEIN"/>
    <property type="match status" value="1"/>
</dbReference>
<dbReference type="RefSeq" id="WP_015192913.1">
    <property type="nucleotide sequence ID" value="NC_019748.1"/>
</dbReference>
<accession>K9XU87</accession>